<dbReference type="SMART" id="SM00382">
    <property type="entry name" value="AAA"/>
    <property type="match status" value="1"/>
</dbReference>
<proteinExistence type="inferred from homology"/>
<dbReference type="InterPro" id="IPR027417">
    <property type="entry name" value="P-loop_NTPase"/>
</dbReference>
<reference evidence="15 16" key="1">
    <citation type="journal article" date="2018" name="Sci. Rep.">
        <title>Comparative genomics provides insights into the lifestyle and reveals functional heterogeneity of dark septate endophytic fungi.</title>
        <authorList>
            <person name="Knapp D.G."/>
            <person name="Nemeth J.B."/>
            <person name="Barry K."/>
            <person name="Hainaut M."/>
            <person name="Henrissat B."/>
            <person name="Johnson J."/>
            <person name="Kuo A."/>
            <person name="Lim J.H.P."/>
            <person name="Lipzen A."/>
            <person name="Nolan M."/>
            <person name="Ohm R.A."/>
            <person name="Tamas L."/>
            <person name="Grigoriev I.V."/>
            <person name="Spatafora J.W."/>
            <person name="Nagy L.G."/>
            <person name="Kovacs G.M."/>
        </authorList>
    </citation>
    <scope>NUCLEOTIDE SEQUENCE [LARGE SCALE GENOMIC DNA]</scope>
    <source>
        <strain evidence="15 16">DSE2036</strain>
    </source>
</reference>
<dbReference type="Pfam" id="PF08740">
    <property type="entry name" value="BCS1_N"/>
    <property type="match status" value="1"/>
</dbReference>
<evidence type="ECO:0000256" key="2">
    <source>
        <dbReference type="ARBA" id="ARBA00007448"/>
    </source>
</evidence>
<dbReference type="PROSITE" id="PS00674">
    <property type="entry name" value="AAA"/>
    <property type="match status" value="1"/>
</dbReference>
<keyword evidence="9" id="KW-0496">Mitochondrion</keyword>
<dbReference type="GO" id="GO:0005524">
    <property type="term" value="F:ATP binding"/>
    <property type="evidence" value="ECO:0007669"/>
    <property type="project" value="UniProtKB-KW"/>
</dbReference>
<dbReference type="InterPro" id="IPR003959">
    <property type="entry name" value="ATPase_AAA_core"/>
</dbReference>
<dbReference type="EMBL" id="KZ805931">
    <property type="protein sequence ID" value="PVH91198.1"/>
    <property type="molecule type" value="Genomic_DNA"/>
</dbReference>
<dbReference type="OrthoDB" id="10251412at2759"/>
<evidence type="ECO:0000256" key="13">
    <source>
        <dbReference type="SAM" id="MobiDB-lite"/>
    </source>
</evidence>
<dbReference type="InterPro" id="IPR014851">
    <property type="entry name" value="BCS1_N"/>
</dbReference>
<dbReference type="Proteomes" id="UP000244855">
    <property type="component" value="Unassembled WGS sequence"/>
</dbReference>
<evidence type="ECO:0000256" key="7">
    <source>
        <dbReference type="ARBA" id="ARBA00022840"/>
    </source>
</evidence>
<gene>
    <name evidence="15" type="ORF">DM02DRAFT_636281</name>
</gene>
<evidence type="ECO:0000256" key="5">
    <source>
        <dbReference type="ARBA" id="ARBA00022792"/>
    </source>
</evidence>
<dbReference type="Gene3D" id="3.40.50.300">
    <property type="entry name" value="P-loop containing nucleotide triphosphate hydrolases"/>
    <property type="match status" value="1"/>
</dbReference>
<evidence type="ECO:0000256" key="8">
    <source>
        <dbReference type="ARBA" id="ARBA00022989"/>
    </source>
</evidence>
<evidence type="ECO:0000256" key="10">
    <source>
        <dbReference type="ARBA" id="ARBA00023136"/>
    </source>
</evidence>
<feature type="domain" description="AAA+ ATPase" evidence="14">
    <location>
        <begin position="140"/>
        <end position="278"/>
    </location>
</feature>
<keyword evidence="3" id="KW-0812">Transmembrane</keyword>
<evidence type="ECO:0000256" key="1">
    <source>
        <dbReference type="ARBA" id="ARBA00004434"/>
    </source>
</evidence>
<dbReference type="PANTHER" id="PTHR23070">
    <property type="entry name" value="BCS1 AAA-TYPE ATPASE"/>
    <property type="match status" value="1"/>
</dbReference>
<evidence type="ECO:0000256" key="4">
    <source>
        <dbReference type="ARBA" id="ARBA00022741"/>
    </source>
</evidence>
<sequence length="391" mass="44113">MTSLGNSSKQKLLLDLFFPGLAPTTSSLWPLLTDLPTDYGGLLCICGLLLFFGKYASEYLGTLLETYFTSKIEVSYRDEAYDMLISWHEEDRWKSPRSRSKRDTATVVIKKEMKKMLLDDMAEFLDPQTRTWYCMRSLPYQRGYLFYGLPGTGKSSFSLSIAGRFDLDLYVLSIPSLSDRSLKTLFADLPQQCIVLLEDVDAVGLKREQDANTDASQGGIPRKSANKVSLSTLLNVLDGIGSSEGRVLIMTTNHIERLDPALIRPGRADMKVEFQLADRDMISQLFFFIYGPKPSNEIDYNESGSSISQGEKDYVIQNGELHQLAQEFAAKIPESEFSPAEIMSFLLANKHSPRRAVAGVGDWMERNREERKRAPRTNSWALAVNDEFDDP</sequence>
<dbReference type="GO" id="GO:0005743">
    <property type="term" value="C:mitochondrial inner membrane"/>
    <property type="evidence" value="ECO:0007669"/>
    <property type="project" value="UniProtKB-SubCell"/>
</dbReference>
<evidence type="ECO:0000256" key="9">
    <source>
        <dbReference type="ARBA" id="ARBA00023128"/>
    </source>
</evidence>
<evidence type="ECO:0000256" key="12">
    <source>
        <dbReference type="RuleBase" id="RU003651"/>
    </source>
</evidence>
<evidence type="ECO:0000259" key="14">
    <source>
        <dbReference type="SMART" id="SM00382"/>
    </source>
</evidence>
<evidence type="ECO:0000256" key="3">
    <source>
        <dbReference type="ARBA" id="ARBA00022692"/>
    </source>
</evidence>
<evidence type="ECO:0000256" key="11">
    <source>
        <dbReference type="ARBA" id="ARBA00048778"/>
    </source>
</evidence>
<keyword evidence="4 12" id="KW-0547">Nucleotide-binding</keyword>
<comment type="similarity">
    <text evidence="2">Belongs to the AAA ATPase family. BCS1 subfamily.</text>
</comment>
<keyword evidence="16" id="KW-1185">Reference proteome</keyword>
<evidence type="ECO:0000256" key="6">
    <source>
        <dbReference type="ARBA" id="ARBA00022801"/>
    </source>
</evidence>
<evidence type="ECO:0000313" key="16">
    <source>
        <dbReference type="Proteomes" id="UP000244855"/>
    </source>
</evidence>
<name>A0A2V1CZK7_9PLEO</name>
<keyword evidence="7 12" id="KW-0067">ATP-binding</keyword>
<keyword evidence="10" id="KW-0472">Membrane</keyword>
<dbReference type="AlphaFoldDB" id="A0A2V1CZK7"/>
<comment type="catalytic activity">
    <reaction evidence="11">
        <text>ATP + H2O = ADP + phosphate + H(+)</text>
        <dbReference type="Rhea" id="RHEA:13065"/>
        <dbReference type="ChEBI" id="CHEBI:15377"/>
        <dbReference type="ChEBI" id="CHEBI:15378"/>
        <dbReference type="ChEBI" id="CHEBI:30616"/>
        <dbReference type="ChEBI" id="CHEBI:43474"/>
        <dbReference type="ChEBI" id="CHEBI:456216"/>
    </reaction>
    <physiologicalReaction direction="left-to-right" evidence="11">
        <dbReference type="Rhea" id="RHEA:13066"/>
    </physiologicalReaction>
</comment>
<dbReference type="InterPro" id="IPR003593">
    <property type="entry name" value="AAA+_ATPase"/>
</dbReference>
<feature type="region of interest" description="Disordered" evidence="13">
    <location>
        <begin position="365"/>
        <end position="391"/>
    </location>
</feature>
<dbReference type="STRING" id="97972.A0A2V1CZK7"/>
<comment type="subcellular location">
    <subcellularLocation>
        <location evidence="1">Mitochondrion inner membrane</location>
        <topology evidence="1">Single-pass membrane protein</topology>
    </subcellularLocation>
</comment>
<keyword evidence="5" id="KW-0999">Mitochondrion inner membrane</keyword>
<dbReference type="SUPFAM" id="SSF52540">
    <property type="entry name" value="P-loop containing nucleoside triphosphate hydrolases"/>
    <property type="match status" value="1"/>
</dbReference>
<dbReference type="InterPro" id="IPR003960">
    <property type="entry name" value="ATPase_AAA_CS"/>
</dbReference>
<dbReference type="InterPro" id="IPR057495">
    <property type="entry name" value="AAA_lid_BCS1"/>
</dbReference>
<dbReference type="InterPro" id="IPR050747">
    <property type="entry name" value="Mitochondrial_chaperone_BCS1"/>
</dbReference>
<protein>
    <submittedName>
        <fullName evidence="15">P-loop containing nucleoside triphosphate hydrolase protein</fullName>
    </submittedName>
</protein>
<keyword evidence="8" id="KW-1133">Transmembrane helix</keyword>
<organism evidence="15 16">
    <name type="scientific">Periconia macrospinosa</name>
    <dbReference type="NCBI Taxonomy" id="97972"/>
    <lineage>
        <taxon>Eukaryota</taxon>
        <taxon>Fungi</taxon>
        <taxon>Dikarya</taxon>
        <taxon>Ascomycota</taxon>
        <taxon>Pezizomycotina</taxon>
        <taxon>Dothideomycetes</taxon>
        <taxon>Pleosporomycetidae</taxon>
        <taxon>Pleosporales</taxon>
        <taxon>Massarineae</taxon>
        <taxon>Periconiaceae</taxon>
        <taxon>Periconia</taxon>
    </lineage>
</organism>
<dbReference type="Pfam" id="PF00004">
    <property type="entry name" value="AAA"/>
    <property type="match status" value="1"/>
</dbReference>
<keyword evidence="6 15" id="KW-0378">Hydrolase</keyword>
<accession>A0A2V1CZK7</accession>
<dbReference type="GO" id="GO:0016887">
    <property type="term" value="F:ATP hydrolysis activity"/>
    <property type="evidence" value="ECO:0007669"/>
    <property type="project" value="InterPro"/>
</dbReference>
<dbReference type="Pfam" id="PF25426">
    <property type="entry name" value="AAA_lid_BCS1"/>
    <property type="match status" value="1"/>
</dbReference>
<evidence type="ECO:0000313" key="15">
    <source>
        <dbReference type="EMBL" id="PVH91198.1"/>
    </source>
</evidence>